<dbReference type="InterPro" id="IPR036390">
    <property type="entry name" value="WH_DNA-bd_sf"/>
</dbReference>
<name>A0A8X8Y9M9_SALSN</name>
<keyword evidence="5" id="KW-0131">Cell cycle</keyword>
<comment type="similarity">
    <text evidence="1 6">Belongs to the E2F/DP family.</text>
</comment>
<dbReference type="GO" id="GO:0000978">
    <property type="term" value="F:RNA polymerase II cis-regulatory region sequence-specific DNA binding"/>
    <property type="evidence" value="ECO:0007669"/>
    <property type="project" value="InterPro"/>
</dbReference>
<dbReference type="Gene3D" id="1.10.10.10">
    <property type="entry name" value="Winged helix-like DNA-binding domain superfamily/Winged helix DNA-binding domain"/>
    <property type="match status" value="1"/>
</dbReference>
<reference evidence="9" key="2">
    <citation type="submission" date="2020-08" db="EMBL/GenBank/DDBJ databases">
        <title>Plant Genome Project.</title>
        <authorList>
            <person name="Zhang R.-G."/>
        </authorList>
    </citation>
    <scope>NUCLEOTIDE SEQUENCE</scope>
    <source>
        <strain evidence="9">Huo1</strain>
        <tissue evidence="9">Leaf</tissue>
    </source>
</reference>
<dbReference type="FunFam" id="1.10.10.10:FF:000008">
    <property type="entry name" value="E2F transcription factor 1"/>
    <property type="match status" value="1"/>
</dbReference>
<comment type="caution">
    <text evidence="9">The sequence shown here is derived from an EMBL/GenBank/DDBJ whole genome shotgun (WGS) entry which is preliminary data.</text>
</comment>
<dbReference type="GO" id="GO:0090575">
    <property type="term" value="C:RNA polymerase II transcription regulator complex"/>
    <property type="evidence" value="ECO:0007669"/>
    <property type="project" value="TreeGrafter"/>
</dbReference>
<dbReference type="InterPro" id="IPR036388">
    <property type="entry name" value="WH-like_DNA-bd_sf"/>
</dbReference>
<evidence type="ECO:0000256" key="1">
    <source>
        <dbReference type="ARBA" id="ARBA00010940"/>
    </source>
</evidence>
<dbReference type="AlphaFoldDB" id="A0A8X8Y9M9"/>
<dbReference type="EMBL" id="PNBA02000004">
    <property type="protein sequence ID" value="KAG6427579.1"/>
    <property type="molecule type" value="Genomic_DNA"/>
</dbReference>
<evidence type="ECO:0000259" key="8">
    <source>
        <dbReference type="SMART" id="SM01372"/>
    </source>
</evidence>
<accession>A0A8X8Y9M9</accession>
<dbReference type="SUPFAM" id="SSF46785">
    <property type="entry name" value="Winged helix' DNA-binding domain"/>
    <property type="match status" value="1"/>
</dbReference>
<sequence length="463" mass="51513">MAARATPSRDAAATPPAAPPSNAQILHHQPPSIRCHLPFSSMNPPFASPHDYHRFSTPGGRATDHLSEALVIKSPFSQWFFQPLKRKNAYQNNEVESSEWTSSTVHRDIANNPLRTPVSAKGGRPNSRSKATKNNRSVPSTPISTVGLLTKKFIALIKHAEDGELDLNKAADTLQKRRIYDITNVLEGIGLIEKKLKNRIHWKGLDSSRPGESNVSAEDQLDIVLLLNCAFFRKMLVTFVATALVSPPDKSTERESVREEYGFGGGGGGGEEEILAATLLELVARGWKSDNYFRAGYLTKIEDNIRTEFPDSDLKGTPHITSKISAWKKTYSKEFWEEVVSASIPMANTKLIAMTINGSKLYISHKGKQYCPGTVTMEFLSNLHAETNNRLEMISAHISYEFDLGKAGQEVFDKLGDVEELTLKQRYKLCNILGDKPQRLEVFIGMPANARLGYLLMLTEDNR</sequence>
<keyword evidence="4 6" id="KW-0804">Transcription</keyword>
<evidence type="ECO:0000256" key="4">
    <source>
        <dbReference type="ARBA" id="ARBA00023163"/>
    </source>
</evidence>
<evidence type="ECO:0000256" key="5">
    <source>
        <dbReference type="ARBA" id="ARBA00023306"/>
    </source>
</evidence>
<evidence type="ECO:0000256" key="7">
    <source>
        <dbReference type="SAM" id="MobiDB-lite"/>
    </source>
</evidence>
<dbReference type="SMART" id="SM01372">
    <property type="entry name" value="E2F_TDP"/>
    <property type="match status" value="1"/>
</dbReference>
<keyword evidence="6" id="KW-0539">Nucleus</keyword>
<feature type="compositionally biased region" description="Polar residues" evidence="7">
    <location>
        <begin position="126"/>
        <end position="141"/>
    </location>
</feature>
<keyword evidence="3 6" id="KW-0238">DNA-binding</keyword>
<proteinExistence type="inferred from homology"/>
<dbReference type="PANTHER" id="PTHR12081:SF105">
    <property type="entry name" value="TRANSCRIPTION FACTOR E2FA"/>
    <property type="match status" value="1"/>
</dbReference>
<feature type="domain" description="E2F/DP family winged-helix DNA-binding" evidence="8">
    <location>
        <begin position="141"/>
        <end position="204"/>
    </location>
</feature>
<dbReference type="InterPro" id="IPR015633">
    <property type="entry name" value="E2F"/>
</dbReference>
<comment type="subcellular location">
    <subcellularLocation>
        <location evidence="6">Nucleus</location>
    </subcellularLocation>
</comment>
<evidence type="ECO:0000256" key="6">
    <source>
        <dbReference type="RuleBase" id="RU003796"/>
    </source>
</evidence>
<gene>
    <name evidence="9" type="ORF">SASPL_111825</name>
</gene>
<evidence type="ECO:0000313" key="10">
    <source>
        <dbReference type="Proteomes" id="UP000298416"/>
    </source>
</evidence>
<protein>
    <recommendedName>
        <fullName evidence="8">E2F/DP family winged-helix DNA-binding domain-containing protein</fullName>
    </recommendedName>
</protein>
<dbReference type="PANTHER" id="PTHR12081">
    <property type="entry name" value="TRANSCRIPTION FACTOR E2F"/>
    <property type="match status" value="1"/>
</dbReference>
<dbReference type="GO" id="GO:0000981">
    <property type="term" value="F:DNA-binding transcription factor activity, RNA polymerase II-specific"/>
    <property type="evidence" value="ECO:0007669"/>
    <property type="project" value="TreeGrafter"/>
</dbReference>
<dbReference type="InterPro" id="IPR003316">
    <property type="entry name" value="E2F_WHTH_DNA-bd_dom"/>
</dbReference>
<feature type="compositionally biased region" description="Low complexity" evidence="7">
    <location>
        <begin position="1"/>
        <end position="23"/>
    </location>
</feature>
<feature type="region of interest" description="Disordered" evidence="7">
    <location>
        <begin position="1"/>
        <end position="27"/>
    </location>
</feature>
<organism evidence="9">
    <name type="scientific">Salvia splendens</name>
    <name type="common">Scarlet sage</name>
    <dbReference type="NCBI Taxonomy" id="180675"/>
    <lineage>
        <taxon>Eukaryota</taxon>
        <taxon>Viridiplantae</taxon>
        <taxon>Streptophyta</taxon>
        <taxon>Embryophyta</taxon>
        <taxon>Tracheophyta</taxon>
        <taxon>Spermatophyta</taxon>
        <taxon>Magnoliopsida</taxon>
        <taxon>eudicotyledons</taxon>
        <taxon>Gunneridae</taxon>
        <taxon>Pentapetalae</taxon>
        <taxon>asterids</taxon>
        <taxon>lamiids</taxon>
        <taxon>Lamiales</taxon>
        <taxon>Lamiaceae</taxon>
        <taxon>Nepetoideae</taxon>
        <taxon>Mentheae</taxon>
        <taxon>Salviinae</taxon>
        <taxon>Salvia</taxon>
        <taxon>Salvia subgen. Calosphace</taxon>
        <taxon>core Calosphace</taxon>
    </lineage>
</organism>
<dbReference type="Pfam" id="PF02319">
    <property type="entry name" value="WHD_E2F_TDP"/>
    <property type="match status" value="1"/>
</dbReference>
<keyword evidence="2 6" id="KW-0805">Transcription regulation</keyword>
<reference evidence="9" key="1">
    <citation type="submission" date="2018-01" db="EMBL/GenBank/DDBJ databases">
        <authorList>
            <person name="Mao J.F."/>
        </authorList>
    </citation>
    <scope>NUCLEOTIDE SEQUENCE</scope>
    <source>
        <strain evidence="9">Huo1</strain>
        <tissue evidence="9">Leaf</tissue>
    </source>
</reference>
<evidence type="ECO:0000256" key="2">
    <source>
        <dbReference type="ARBA" id="ARBA00023015"/>
    </source>
</evidence>
<dbReference type="Proteomes" id="UP000298416">
    <property type="component" value="Unassembled WGS sequence"/>
</dbReference>
<evidence type="ECO:0000256" key="3">
    <source>
        <dbReference type="ARBA" id="ARBA00023125"/>
    </source>
</evidence>
<feature type="region of interest" description="Disordered" evidence="7">
    <location>
        <begin position="96"/>
        <end position="141"/>
    </location>
</feature>
<keyword evidence="10" id="KW-1185">Reference proteome</keyword>
<evidence type="ECO:0000313" key="9">
    <source>
        <dbReference type="EMBL" id="KAG6427579.1"/>
    </source>
</evidence>